<sequence>MAQNKSNGLDGVSAQDVAELWIERISAAIAARDGQAFADMFIADGYWRDILSLTWARPTFAGRAAIAEAFDTTAAAAGFSNIRLAANRTAPRLSRRSGRDMVEAWFDFDLNVGTGTGFARLVLEPCATGADAAPNPRTWLLLTALHELHGFKEKAGLNRPSGSHFSKIESPLSWRQLRDHEIAFEDRDPQVLVVGAGQGGLILGARLRQMGIDALIIDKSERVGDVWRGRYNNLTLHNKLNANHFPYLPFPETWPVWLPKDMLGDWLESYARFMELNVWNSTELVEAHFDEAAGIWTVTLRCADMSIRTMRVPHLVIATGVSGGLPKKPDMPGLSDFKGDVVHSGEFRTGMDYVGRNAMVVGTGNSGHDIAQDLYVSGAKTVSIMQRGATCVLSLEPSAIISYSIYSEDTPVEDTDLMVAALPNAMLLDSYKWITKKTEQYDAELIQKLNKVGFKTHNGDDKTGFQLLYLRGAGGYYIDVGCSELLIDGQVGLVQYEDIAHFVADGLLLKDGRKIPLDLLVQATGFESMAEMVRRLLGDEVADRLGPVWGFDEDDNIRNMWTRTPQQGLWLMGGAILEARLNSRFLALEIKASLEGLMPDRNAMPLRKLATARSQEKITA</sequence>
<keyword evidence="1" id="KW-0560">Oxidoreductase</keyword>
<dbReference type="AlphaFoldDB" id="A0A975Q1B2"/>
<proteinExistence type="predicted"/>
<evidence type="ECO:0000313" key="2">
    <source>
        <dbReference type="EMBL" id="QUT05770.1"/>
    </source>
</evidence>
<dbReference type="PANTHER" id="PTHR43539">
    <property type="entry name" value="FLAVIN-BINDING MONOOXYGENASE-LIKE PROTEIN (AFU_ORTHOLOGUE AFUA_4G09220)"/>
    <property type="match status" value="1"/>
</dbReference>
<dbReference type="KEGG" id="spph:KFK14_22995"/>
<dbReference type="Gene3D" id="3.50.50.60">
    <property type="entry name" value="FAD/NAD(P)-binding domain"/>
    <property type="match status" value="1"/>
</dbReference>
<dbReference type="RefSeq" id="WP_212609283.1">
    <property type="nucleotide sequence ID" value="NZ_CP073910.1"/>
</dbReference>
<name>A0A975Q1B2_9SPHN</name>
<dbReference type="Pfam" id="PF13738">
    <property type="entry name" value="Pyr_redox_3"/>
    <property type="match status" value="1"/>
</dbReference>
<evidence type="ECO:0000256" key="1">
    <source>
        <dbReference type="ARBA" id="ARBA00023002"/>
    </source>
</evidence>
<dbReference type="GO" id="GO:0050660">
    <property type="term" value="F:flavin adenine dinucleotide binding"/>
    <property type="evidence" value="ECO:0007669"/>
    <property type="project" value="TreeGrafter"/>
</dbReference>
<dbReference type="InterPro" id="IPR050982">
    <property type="entry name" value="Auxin_biosynth/cation_transpt"/>
</dbReference>
<evidence type="ECO:0000313" key="3">
    <source>
        <dbReference type="Proteomes" id="UP000681425"/>
    </source>
</evidence>
<dbReference type="SUPFAM" id="SSF51905">
    <property type="entry name" value="FAD/NAD(P)-binding domain"/>
    <property type="match status" value="1"/>
</dbReference>
<reference evidence="2" key="1">
    <citation type="submission" date="2021-04" db="EMBL/GenBank/DDBJ databases">
        <title>Isolation of p-tert-butylphenol degrading bacteria Sphingobium phenoxybenzoativorans Tas13 from active sludge.</title>
        <authorList>
            <person name="Li Y."/>
        </authorList>
    </citation>
    <scope>NUCLEOTIDE SEQUENCE</scope>
    <source>
        <strain evidence="2">Tas13</strain>
    </source>
</reference>
<dbReference type="InterPro" id="IPR036188">
    <property type="entry name" value="FAD/NAD-bd_sf"/>
</dbReference>
<dbReference type="GO" id="GO:0004497">
    <property type="term" value="F:monooxygenase activity"/>
    <property type="evidence" value="ECO:0007669"/>
    <property type="project" value="TreeGrafter"/>
</dbReference>
<dbReference type="PRINTS" id="PR00411">
    <property type="entry name" value="PNDRDTASEI"/>
</dbReference>
<dbReference type="Proteomes" id="UP000681425">
    <property type="component" value="Chromosome"/>
</dbReference>
<gene>
    <name evidence="2" type="ORF">KFK14_22995</name>
</gene>
<dbReference type="PANTHER" id="PTHR43539:SF68">
    <property type="entry name" value="FLAVIN-BINDING MONOOXYGENASE-LIKE PROTEIN (AFU_ORTHOLOGUE AFUA_4G09220)"/>
    <property type="match status" value="1"/>
</dbReference>
<accession>A0A975Q1B2</accession>
<dbReference type="EMBL" id="CP073910">
    <property type="protein sequence ID" value="QUT05770.1"/>
    <property type="molecule type" value="Genomic_DNA"/>
</dbReference>
<keyword evidence="3" id="KW-1185">Reference proteome</keyword>
<organism evidence="2 3">
    <name type="scientific">Sphingobium phenoxybenzoativorans</name>
    <dbReference type="NCBI Taxonomy" id="1592790"/>
    <lineage>
        <taxon>Bacteria</taxon>
        <taxon>Pseudomonadati</taxon>
        <taxon>Pseudomonadota</taxon>
        <taxon>Alphaproteobacteria</taxon>
        <taxon>Sphingomonadales</taxon>
        <taxon>Sphingomonadaceae</taxon>
        <taxon>Sphingobium</taxon>
    </lineage>
</organism>
<protein>
    <submittedName>
        <fullName evidence="2">NAD(P)-binding domain-containing protein</fullName>
    </submittedName>
</protein>